<evidence type="ECO:0000256" key="3">
    <source>
        <dbReference type="RuleBase" id="RU362026"/>
    </source>
</evidence>
<dbReference type="Pfam" id="PF01555">
    <property type="entry name" value="N6_N4_Mtase"/>
    <property type="match status" value="1"/>
</dbReference>
<gene>
    <name evidence="5" type="ORF">CR152_27810</name>
</gene>
<proteinExistence type="inferred from homology"/>
<keyword evidence="1 5" id="KW-0489">Methyltransferase</keyword>
<dbReference type="EC" id="2.1.1.-" evidence="3"/>
<dbReference type="KEGG" id="mass:CR152_27810"/>
<dbReference type="InterPro" id="IPR029063">
    <property type="entry name" value="SAM-dependent_MTases_sf"/>
</dbReference>
<reference evidence="5" key="1">
    <citation type="submission" date="2017-10" db="EMBL/GenBank/DDBJ databases">
        <title>Massilia psychrophilum sp. nov., a novel purple-pigmented bacterium isolated from Tianshan glacier, Xinjiang Municipality, China.</title>
        <authorList>
            <person name="Wang H."/>
        </authorList>
    </citation>
    <scope>NUCLEOTIDE SEQUENCE [LARGE SCALE GENOMIC DNA]</scope>
    <source>
        <strain evidence="5">B2</strain>
    </source>
</reference>
<dbReference type="InterPro" id="IPR001091">
    <property type="entry name" value="RM_Methyltransferase"/>
</dbReference>
<organism evidence="5 6">
    <name type="scientific">Massilia violaceinigra</name>
    <dbReference type="NCBI Taxonomy" id="2045208"/>
    <lineage>
        <taxon>Bacteria</taxon>
        <taxon>Pseudomonadati</taxon>
        <taxon>Pseudomonadota</taxon>
        <taxon>Betaproteobacteria</taxon>
        <taxon>Burkholderiales</taxon>
        <taxon>Oxalobacteraceae</taxon>
        <taxon>Telluria group</taxon>
        <taxon>Massilia</taxon>
    </lineage>
</organism>
<dbReference type="GO" id="GO:0032259">
    <property type="term" value="P:methylation"/>
    <property type="evidence" value="ECO:0007669"/>
    <property type="project" value="UniProtKB-KW"/>
</dbReference>
<evidence type="ECO:0000259" key="4">
    <source>
        <dbReference type="Pfam" id="PF01555"/>
    </source>
</evidence>
<dbReference type="Proteomes" id="UP000229897">
    <property type="component" value="Chromosome"/>
</dbReference>
<evidence type="ECO:0000313" key="6">
    <source>
        <dbReference type="Proteomes" id="UP000229897"/>
    </source>
</evidence>
<dbReference type="AlphaFoldDB" id="A0A2D2DVZ9"/>
<sequence length="254" mass="28547">MQEIESASVDLILCDLPYGTTACAWDSVIPFAPLWAEYKRIAKKDVAIVLTATQPFTTALIWSNIDAFSYEWIYEKTNPKGFLNAKRRPLTAHESILVFSYGKPPYYPQKWTIPDHLRTKRKHATSKTAGEVYGARDLVRWDDDGSRFPTSVIGFSNRVGRGENFHPTQKPVEMMEYLIKTYTEPGQIVMDNCMGSGTTGVAAKRCGRKFVGFEQKKSYFEIACARIEQGASHGQLFVSAPMGQEQACMFTEAA</sequence>
<dbReference type="InterPro" id="IPR002941">
    <property type="entry name" value="DNA_methylase_N4/N6"/>
</dbReference>
<dbReference type="GO" id="GO:0008170">
    <property type="term" value="F:N-methyltransferase activity"/>
    <property type="evidence" value="ECO:0007669"/>
    <property type="project" value="InterPro"/>
</dbReference>
<keyword evidence="2 5" id="KW-0808">Transferase</keyword>
<dbReference type="REBASE" id="223754">
    <property type="entry name" value="M.MspB2ORF27810P"/>
</dbReference>
<dbReference type="Gene3D" id="3.40.50.150">
    <property type="entry name" value="Vaccinia Virus protein VP39"/>
    <property type="match status" value="1"/>
</dbReference>
<dbReference type="SUPFAM" id="SSF53335">
    <property type="entry name" value="S-adenosyl-L-methionine-dependent methyltransferases"/>
    <property type="match status" value="1"/>
</dbReference>
<comment type="similarity">
    <text evidence="3">Belongs to the N(4)/N(6)-methyltransferase family.</text>
</comment>
<accession>A0A2D2DVZ9</accession>
<protein>
    <recommendedName>
        <fullName evidence="3">Methyltransferase</fullName>
        <ecNumber evidence="3">2.1.1.-</ecNumber>
    </recommendedName>
</protein>
<keyword evidence="6" id="KW-1185">Reference proteome</keyword>
<evidence type="ECO:0000313" key="5">
    <source>
        <dbReference type="EMBL" id="ATQ79153.1"/>
    </source>
</evidence>
<evidence type="ECO:0000256" key="1">
    <source>
        <dbReference type="ARBA" id="ARBA00022603"/>
    </source>
</evidence>
<name>A0A2D2DVZ9_9BURK</name>
<feature type="domain" description="DNA methylase N-4/N-6" evidence="4">
    <location>
        <begin position="9"/>
        <end position="223"/>
    </location>
</feature>
<dbReference type="OrthoDB" id="9816043at2"/>
<evidence type="ECO:0000256" key="2">
    <source>
        <dbReference type="ARBA" id="ARBA00022679"/>
    </source>
</evidence>
<dbReference type="EMBL" id="CP024608">
    <property type="protein sequence ID" value="ATQ79153.1"/>
    <property type="molecule type" value="Genomic_DNA"/>
</dbReference>
<dbReference type="GO" id="GO:0003677">
    <property type="term" value="F:DNA binding"/>
    <property type="evidence" value="ECO:0007669"/>
    <property type="project" value="InterPro"/>
</dbReference>
<dbReference type="PRINTS" id="PR00508">
    <property type="entry name" value="S21N4MTFRASE"/>
</dbReference>